<evidence type="ECO:0000313" key="3">
    <source>
        <dbReference type="Proteomes" id="UP001144096"/>
    </source>
</evidence>
<name>A0A9X2SN64_9PSEU</name>
<keyword evidence="3" id="KW-1185">Reference proteome</keyword>
<gene>
    <name evidence="2" type="ORF">M8542_37815</name>
</gene>
<feature type="region of interest" description="Disordered" evidence="1">
    <location>
        <begin position="34"/>
        <end position="55"/>
    </location>
</feature>
<dbReference type="AlphaFoldDB" id="A0A9X2SN64"/>
<dbReference type="Proteomes" id="UP001144096">
    <property type="component" value="Unassembled WGS sequence"/>
</dbReference>
<proteinExistence type="predicted"/>
<reference evidence="2" key="1">
    <citation type="submission" date="2022-06" db="EMBL/GenBank/DDBJ databases">
        <title>Amycolatopsis iheyaensis sp. nov., a new species of the genus Amycolatopsis isolated from soil in Iheya island, Japan.</title>
        <authorList>
            <person name="Ngamcharungchit C."/>
            <person name="Kanto H."/>
            <person name="Take A."/>
            <person name="Intra B."/>
            <person name="Matsumoto A."/>
            <person name="Panbangred W."/>
            <person name="Inahashi Y."/>
        </authorList>
    </citation>
    <scope>NUCLEOTIDE SEQUENCE</scope>
    <source>
        <strain evidence="2">OK19-0408</strain>
    </source>
</reference>
<organism evidence="2 3">
    <name type="scientific">Amycolatopsis iheyensis</name>
    <dbReference type="NCBI Taxonomy" id="2945988"/>
    <lineage>
        <taxon>Bacteria</taxon>
        <taxon>Bacillati</taxon>
        <taxon>Actinomycetota</taxon>
        <taxon>Actinomycetes</taxon>
        <taxon>Pseudonocardiales</taxon>
        <taxon>Pseudonocardiaceae</taxon>
        <taxon>Amycolatopsis</taxon>
    </lineage>
</organism>
<sequence>MITGTVPSRYGESRIGEGAVPDDDWAFEAEIDLWDDGEAPRQTVEDEPEPTGRGTDQIVTVTLSSGGDVLLVKLAVDWKSKIDPRALDTSVLTAANAALIDALAQRASEVRDHLLPRPTADPDETPLTAEDVLRLSDAVDVELEALSARMSEVSAGSVSAESAGGHVSGTAQNGRYLSLDLDATWASIARNAEVEGELLDVLGALRRKSAPAGSTAPPTGPAYTELMGLLADPARLLRRVGLTPPPGLSAEGHDHR</sequence>
<dbReference type="RefSeq" id="WP_257925156.1">
    <property type="nucleotide sequence ID" value="NZ_JAMXQV010000026.1"/>
</dbReference>
<evidence type="ECO:0000313" key="2">
    <source>
        <dbReference type="EMBL" id="MCR6488602.1"/>
    </source>
</evidence>
<feature type="region of interest" description="Disordered" evidence="1">
    <location>
        <begin position="1"/>
        <end position="21"/>
    </location>
</feature>
<comment type="caution">
    <text evidence="2">The sequence shown here is derived from an EMBL/GenBank/DDBJ whole genome shotgun (WGS) entry which is preliminary data.</text>
</comment>
<protein>
    <recommendedName>
        <fullName evidence="4">YbaB/EbfC DNA-binding family protein</fullName>
    </recommendedName>
</protein>
<evidence type="ECO:0008006" key="4">
    <source>
        <dbReference type="Google" id="ProtNLM"/>
    </source>
</evidence>
<dbReference type="EMBL" id="JAMXQV010000026">
    <property type="protein sequence ID" value="MCR6488602.1"/>
    <property type="molecule type" value="Genomic_DNA"/>
</dbReference>
<evidence type="ECO:0000256" key="1">
    <source>
        <dbReference type="SAM" id="MobiDB-lite"/>
    </source>
</evidence>
<accession>A0A9X2SN64</accession>